<dbReference type="InterPro" id="IPR038161">
    <property type="entry name" value="VirB9/CagX/TrbG_C_sf"/>
</dbReference>
<dbReference type="InterPro" id="IPR014142">
    <property type="entry name" value="TrbG_Ti"/>
</dbReference>
<evidence type="ECO:0000256" key="2">
    <source>
        <dbReference type="ARBA" id="ARBA00022729"/>
    </source>
</evidence>
<protein>
    <submittedName>
        <fullName evidence="4">Type IV secretion system protein VirB9</fullName>
    </submittedName>
</protein>
<dbReference type="RefSeq" id="WP_085217101.1">
    <property type="nucleotide sequence ID" value="NZ_LT840185.1"/>
</dbReference>
<evidence type="ECO:0000256" key="1">
    <source>
        <dbReference type="ARBA" id="ARBA00006135"/>
    </source>
</evidence>
<feature type="signal peptide" evidence="3">
    <location>
        <begin position="1"/>
        <end position="17"/>
    </location>
</feature>
<evidence type="ECO:0000256" key="3">
    <source>
        <dbReference type="SAM" id="SignalP"/>
    </source>
</evidence>
<evidence type="ECO:0000313" key="4">
    <source>
        <dbReference type="EMBL" id="SMF61206.1"/>
    </source>
</evidence>
<dbReference type="AlphaFoldDB" id="A0A1X7FYX5"/>
<dbReference type="OrthoDB" id="9815808at2"/>
<dbReference type="CDD" id="cd06911">
    <property type="entry name" value="VirB9_CagX_TrbG"/>
    <property type="match status" value="1"/>
</dbReference>
<reference evidence="5" key="1">
    <citation type="submission" date="2017-04" db="EMBL/GenBank/DDBJ databases">
        <authorList>
            <person name="Varghese N."/>
            <person name="Submissions S."/>
        </authorList>
    </citation>
    <scope>NUCLEOTIDE SEQUENCE [LARGE SCALE GENOMIC DNA]</scope>
    <source>
        <strain evidence="5">Dd16</strain>
    </source>
</reference>
<name>A0A1X7FYX5_9SPHN</name>
<keyword evidence="5" id="KW-1185">Reference proteome</keyword>
<evidence type="ECO:0000313" key="5">
    <source>
        <dbReference type="Proteomes" id="UP000192934"/>
    </source>
</evidence>
<dbReference type="InterPro" id="IPR010258">
    <property type="entry name" value="Conjugal_tfr_TrbG/VirB9/CagX"/>
</dbReference>
<gene>
    <name evidence="4" type="ORF">SAMN06295910_0188</name>
</gene>
<organism evidence="4 5">
    <name type="scientific">Allosphingosinicella indica</name>
    <dbReference type="NCBI Taxonomy" id="941907"/>
    <lineage>
        <taxon>Bacteria</taxon>
        <taxon>Pseudomonadati</taxon>
        <taxon>Pseudomonadota</taxon>
        <taxon>Alphaproteobacteria</taxon>
        <taxon>Sphingomonadales</taxon>
        <taxon>Sphingomonadaceae</taxon>
        <taxon>Allosphingosinicella</taxon>
    </lineage>
</organism>
<sequence>MIVLAMSLALVTATAHAAQPLPQRGAAPVAPHPLAPIAAHGPGHRVYHPGTVYAVSAAPGAITDIALEPGERLIAVASGDTVRWVIGDTTSGNGPGARAHILVKPVAAGLATNLVVTTDRRVYHLALKSRAKDPAIAISWIYPETALLSLSRPAPPAAPRTELDTLTMDRLRFDYAIEGDRVPWRPILAFDDGRQTYILFPDGITATDAPPLFALGPDGPELVNYRMRGRYYVVDRIFDAAELRLGSRKPKVVRISRAGASAAERRGRK</sequence>
<dbReference type="NCBIfam" id="TIGR02775">
    <property type="entry name" value="TrbG_Ti"/>
    <property type="match status" value="1"/>
</dbReference>
<feature type="chain" id="PRO_5012688243" evidence="3">
    <location>
        <begin position="18"/>
        <end position="269"/>
    </location>
</feature>
<accession>A0A1X7FYX5</accession>
<dbReference type="Proteomes" id="UP000192934">
    <property type="component" value="Chromosome I"/>
</dbReference>
<dbReference type="Pfam" id="PF03524">
    <property type="entry name" value="CagX"/>
    <property type="match status" value="1"/>
</dbReference>
<dbReference type="Gene3D" id="2.60.40.2500">
    <property type="match status" value="1"/>
</dbReference>
<dbReference type="STRING" id="941907.SAMN06295910_0188"/>
<dbReference type="EMBL" id="LT840185">
    <property type="protein sequence ID" value="SMF61206.1"/>
    <property type="molecule type" value="Genomic_DNA"/>
</dbReference>
<dbReference type="InterPro" id="IPR033645">
    <property type="entry name" value="VirB9/CagX/TrbG_C"/>
</dbReference>
<proteinExistence type="inferred from homology"/>
<keyword evidence="2 3" id="KW-0732">Signal</keyword>
<comment type="similarity">
    <text evidence="1">Belongs to the TrbG/VirB9 family.</text>
</comment>